<name>A0A3B1CT64_9ZZZZ</name>
<evidence type="ECO:0000313" key="1">
    <source>
        <dbReference type="EMBL" id="VAX33796.1"/>
    </source>
</evidence>
<dbReference type="SUPFAM" id="SSF48452">
    <property type="entry name" value="TPR-like"/>
    <property type="match status" value="1"/>
</dbReference>
<accession>A0A3B1CT64</accession>
<gene>
    <name evidence="1" type="ORF">MNBD_NITROSPIRAE01-1642</name>
</gene>
<dbReference type="InterPro" id="IPR011990">
    <property type="entry name" value="TPR-like_helical_dom_sf"/>
</dbReference>
<proteinExistence type="predicted"/>
<protein>
    <recommendedName>
        <fullName evidence="2">Peptidase M48 domain-containing protein</fullName>
    </recommendedName>
</protein>
<dbReference type="EMBL" id="UOGF01000120">
    <property type="protein sequence ID" value="VAX33796.1"/>
    <property type="molecule type" value="Genomic_DNA"/>
</dbReference>
<dbReference type="Gene3D" id="1.25.40.10">
    <property type="entry name" value="Tetratricopeptide repeat domain"/>
    <property type="match status" value="1"/>
</dbReference>
<organism evidence="1">
    <name type="scientific">hydrothermal vent metagenome</name>
    <dbReference type="NCBI Taxonomy" id="652676"/>
    <lineage>
        <taxon>unclassified sequences</taxon>
        <taxon>metagenomes</taxon>
        <taxon>ecological metagenomes</taxon>
    </lineage>
</organism>
<sequence>MINVPMIKLFVLFAIIVSFVPGISRAQAAATERLEESFAYWKPFEVSAEEDPKVAEAKEIFQRLLLGWEETRVAPELHVVQAGQGLLDAASLSDGTILLSRDAIDICWKGGEKSRRDRLAFVLAHELSHQRADHLWHRQFFRLAGQQAPSVQGRMLGRMRMDQLERESHDAKELQADREALLLMAMVGFDPQNVLSGKGRFFYQWIENVGGLHCKAEPGHRECLKMNKRIERIRIHWEEAVRQSIFFELGVQSYVAGHYQEARKFFTVYGRQFPGREVHNNIGLSHIGEAMFLRKQLLEKDAYLGTEFVYPTILAEAPRISKNSAKTREGMRSSSASNARLKKEMEVQLNQAIASFERAIKIDPGHRPTYWNLISSYLLSGNAPLAYGVTAGLYVKRFARDATATMFLGISAHLEGEDQKAQLMFEEALQTVDESLYETLRMNRAVFLKAIGDRQGARAEWKKLADFGKKNGDEALFRLALKQMRNQADSISAPKPGALEKIKGFAIGHTVSSLFLETPGLKKEEIWLEGEKITLYYFNNGARMAVDANHRIIGLWQTGGEVETAAGIRKGDYLAKVGRAYGLPTRTIRTIQGNYLAYDLHQIALRFVDGKVAAWLLYGGMP</sequence>
<dbReference type="AlphaFoldDB" id="A0A3B1CT64"/>
<reference evidence="1" key="1">
    <citation type="submission" date="2018-06" db="EMBL/GenBank/DDBJ databases">
        <authorList>
            <person name="Zhirakovskaya E."/>
        </authorList>
    </citation>
    <scope>NUCLEOTIDE SEQUENCE</scope>
</reference>
<evidence type="ECO:0008006" key="2">
    <source>
        <dbReference type="Google" id="ProtNLM"/>
    </source>
</evidence>